<dbReference type="PANTHER" id="PTHR43798:SF33">
    <property type="entry name" value="HYDROLASE, PUTATIVE (AFU_ORTHOLOGUE AFUA_2G14860)-RELATED"/>
    <property type="match status" value="1"/>
</dbReference>
<dbReference type="InterPro" id="IPR000073">
    <property type="entry name" value="AB_hydrolase_1"/>
</dbReference>
<dbReference type="PRINTS" id="PR00111">
    <property type="entry name" value="ABHYDROLASE"/>
</dbReference>
<dbReference type="SUPFAM" id="SSF53474">
    <property type="entry name" value="alpha/beta-Hydrolases"/>
    <property type="match status" value="1"/>
</dbReference>
<dbReference type="PANTHER" id="PTHR43798">
    <property type="entry name" value="MONOACYLGLYCEROL LIPASE"/>
    <property type="match status" value="1"/>
</dbReference>
<evidence type="ECO:0000313" key="3">
    <source>
        <dbReference type="Proteomes" id="UP000633619"/>
    </source>
</evidence>
<sequence>MNGKNAIRSRFDQVNRFSIHCYTAGLDQKGPPVVLLHGGGIDSAHLSWGGVLAPLSENFQVYAPDLPGYGKSDKPDITYSLDFYVGFLKEWMEHLGLNRIRLVGLSLGGGIAIRFAAMYPGKVDRLVLAAPYGIFNKLKFHRLSYLYVKTCLNELSYKWLRIRPLARLSLLSGLFYDEKKLTGELFEEIYQCVLDASAGKAFISFQRSELTLRGIRSDLTEELARIQAPALIIQGKEDPAVPTVYARKAHERIPCSRLAVFEQCKHWPQREFPDKFVRLVTTFFNQE</sequence>
<dbReference type="Proteomes" id="UP000633619">
    <property type="component" value="Unassembled WGS sequence"/>
</dbReference>
<reference evidence="2 3" key="1">
    <citation type="submission" date="2020-12" db="EMBL/GenBank/DDBJ databases">
        <title>WGS of Thermoactinomyces spp.</title>
        <authorList>
            <person name="Cheng K."/>
        </authorList>
    </citation>
    <scope>NUCLEOTIDE SEQUENCE [LARGE SCALE GENOMIC DNA]</scope>
    <source>
        <strain evidence="3">CICC 10671\DSM 43846</strain>
    </source>
</reference>
<keyword evidence="3" id="KW-1185">Reference proteome</keyword>
<comment type="caution">
    <text evidence="2">The sequence shown here is derived from an EMBL/GenBank/DDBJ whole genome shotgun (WGS) entry which is preliminary data.</text>
</comment>
<dbReference type="PRINTS" id="PR00412">
    <property type="entry name" value="EPOXHYDRLASE"/>
</dbReference>
<accession>A0A8I1A466</accession>
<protein>
    <submittedName>
        <fullName evidence="2">Alpha/beta hydrolase</fullName>
    </submittedName>
</protein>
<dbReference type="InterPro" id="IPR050266">
    <property type="entry name" value="AB_hydrolase_sf"/>
</dbReference>
<proteinExistence type="predicted"/>
<gene>
    <name evidence="2" type="ORF">I8U20_02330</name>
</gene>
<evidence type="ECO:0000259" key="1">
    <source>
        <dbReference type="Pfam" id="PF00561"/>
    </source>
</evidence>
<evidence type="ECO:0000313" key="2">
    <source>
        <dbReference type="EMBL" id="MBH8594158.1"/>
    </source>
</evidence>
<dbReference type="AlphaFoldDB" id="A0A8I1A466"/>
<organism evidence="2 3">
    <name type="scientific">Thermoactinomyces intermedius</name>
    <dbReference type="NCBI Taxonomy" id="2024"/>
    <lineage>
        <taxon>Bacteria</taxon>
        <taxon>Bacillati</taxon>
        <taxon>Bacillota</taxon>
        <taxon>Bacilli</taxon>
        <taxon>Bacillales</taxon>
        <taxon>Thermoactinomycetaceae</taxon>
        <taxon>Thermoactinomyces</taxon>
    </lineage>
</organism>
<dbReference type="InterPro" id="IPR029058">
    <property type="entry name" value="AB_hydrolase_fold"/>
</dbReference>
<dbReference type="GO" id="GO:0016787">
    <property type="term" value="F:hydrolase activity"/>
    <property type="evidence" value="ECO:0007669"/>
    <property type="project" value="UniProtKB-KW"/>
</dbReference>
<dbReference type="RefSeq" id="WP_181730878.1">
    <property type="nucleotide sequence ID" value="NZ_JACEIR010000001.1"/>
</dbReference>
<name>A0A8I1A466_THEIN</name>
<dbReference type="Pfam" id="PF00561">
    <property type="entry name" value="Abhydrolase_1"/>
    <property type="match status" value="1"/>
</dbReference>
<dbReference type="GO" id="GO:0016020">
    <property type="term" value="C:membrane"/>
    <property type="evidence" value="ECO:0007669"/>
    <property type="project" value="TreeGrafter"/>
</dbReference>
<dbReference type="InterPro" id="IPR000639">
    <property type="entry name" value="Epox_hydrolase-like"/>
</dbReference>
<keyword evidence="2" id="KW-0378">Hydrolase</keyword>
<feature type="domain" description="AB hydrolase-1" evidence="1">
    <location>
        <begin position="31"/>
        <end position="270"/>
    </location>
</feature>
<dbReference type="Gene3D" id="3.40.50.1820">
    <property type="entry name" value="alpha/beta hydrolase"/>
    <property type="match status" value="1"/>
</dbReference>
<dbReference type="EMBL" id="JAECVW010000001">
    <property type="protein sequence ID" value="MBH8594158.1"/>
    <property type="molecule type" value="Genomic_DNA"/>
</dbReference>